<protein>
    <recommendedName>
        <fullName evidence="4">Peptidase M10 metallopeptidase domain-containing protein</fullName>
    </recommendedName>
</protein>
<accession>A0ABQ3S427</accession>
<organism evidence="2 3">
    <name type="scientific">Streptomyces asoensis</name>
    <dbReference type="NCBI Taxonomy" id="249586"/>
    <lineage>
        <taxon>Bacteria</taxon>
        <taxon>Bacillati</taxon>
        <taxon>Actinomycetota</taxon>
        <taxon>Actinomycetes</taxon>
        <taxon>Kitasatosporales</taxon>
        <taxon>Streptomycetaceae</taxon>
        <taxon>Streptomyces</taxon>
    </lineage>
</organism>
<evidence type="ECO:0000313" key="3">
    <source>
        <dbReference type="Proteomes" id="UP000649259"/>
    </source>
</evidence>
<sequence>MAIKRRTIFVIGAATAALAAGTTVVQASLTDNMYPTGNYFHACLDGEMGDGFCQTDNKTLTVYREDSLTAAEKSTVSRAVRDYYGPTDLVVQIKSSGVYRGDSETDVIYKSKRLPRGKIGITWCDDAVTAKKCDQHFIVFNKDHSGIGSVNKSDACHETGHAVGLTHGPDASPRLGLYDDRLGCMSYNDVYRLGANNKENINATY</sequence>
<comment type="caution">
    <text evidence="2">The sequence shown here is derived from an EMBL/GenBank/DDBJ whole genome shotgun (WGS) entry which is preliminary data.</text>
</comment>
<dbReference type="Gene3D" id="3.40.390.10">
    <property type="entry name" value="Collagenase (Catalytic Domain)"/>
    <property type="match status" value="1"/>
</dbReference>
<keyword evidence="1" id="KW-0732">Signal</keyword>
<reference evidence="3" key="1">
    <citation type="submission" date="2023-07" db="EMBL/GenBank/DDBJ databases">
        <title>Whole genome shotgun sequence of Streptomyces cacaoi subsp. asoensis NBRC 13813.</title>
        <authorList>
            <person name="Komaki H."/>
            <person name="Tamura T."/>
        </authorList>
    </citation>
    <scope>NUCLEOTIDE SEQUENCE [LARGE SCALE GENOMIC DNA]</scope>
    <source>
        <strain evidence="3">NBRC 13813</strain>
    </source>
</reference>
<dbReference type="RefSeq" id="WP_229901419.1">
    <property type="nucleotide sequence ID" value="NZ_BMSI01000011.1"/>
</dbReference>
<dbReference type="EMBL" id="BNEB01000003">
    <property type="protein sequence ID" value="GHI62876.1"/>
    <property type="molecule type" value="Genomic_DNA"/>
</dbReference>
<proteinExistence type="predicted"/>
<dbReference type="GeneID" id="91472376"/>
<dbReference type="Proteomes" id="UP000649259">
    <property type="component" value="Unassembled WGS sequence"/>
</dbReference>
<dbReference type="SUPFAM" id="SSF55486">
    <property type="entry name" value="Metalloproteases ('zincins'), catalytic domain"/>
    <property type="match status" value="1"/>
</dbReference>
<feature type="chain" id="PRO_5047007516" description="Peptidase M10 metallopeptidase domain-containing protein" evidence="1">
    <location>
        <begin position="20"/>
        <end position="205"/>
    </location>
</feature>
<evidence type="ECO:0008006" key="4">
    <source>
        <dbReference type="Google" id="ProtNLM"/>
    </source>
</evidence>
<dbReference type="InterPro" id="IPR024079">
    <property type="entry name" value="MetalloPept_cat_dom_sf"/>
</dbReference>
<feature type="signal peptide" evidence="1">
    <location>
        <begin position="1"/>
        <end position="19"/>
    </location>
</feature>
<evidence type="ECO:0000256" key="1">
    <source>
        <dbReference type="SAM" id="SignalP"/>
    </source>
</evidence>
<keyword evidence="3" id="KW-1185">Reference proteome</keyword>
<name>A0ABQ3S427_9ACTN</name>
<gene>
    <name evidence="2" type="ORF">Saso_45260</name>
</gene>
<evidence type="ECO:0000313" key="2">
    <source>
        <dbReference type="EMBL" id="GHI62876.1"/>
    </source>
</evidence>